<dbReference type="AlphaFoldDB" id="A0A9X0YSB2"/>
<dbReference type="GO" id="GO:0016887">
    <property type="term" value="F:ATP hydrolysis activity"/>
    <property type="evidence" value="ECO:0007669"/>
    <property type="project" value="UniProtKB-UniRule"/>
</dbReference>
<dbReference type="InterPro" id="IPR005892">
    <property type="entry name" value="Gly-betaine_transp_ATP-bd"/>
</dbReference>
<dbReference type="InterPro" id="IPR003439">
    <property type="entry name" value="ABC_transporter-like_ATP-bd"/>
</dbReference>
<evidence type="ECO:0000256" key="7">
    <source>
        <dbReference type="ARBA" id="ARBA00052482"/>
    </source>
</evidence>
<evidence type="ECO:0000256" key="2">
    <source>
        <dbReference type="ARBA" id="ARBA00022448"/>
    </source>
</evidence>
<proteinExistence type="inferred from homology"/>
<dbReference type="RefSeq" id="WP_149476404.1">
    <property type="nucleotide sequence ID" value="NZ_JAGGMB010000005.1"/>
</dbReference>
<dbReference type="PROSITE" id="PS51371">
    <property type="entry name" value="CBS"/>
    <property type="match status" value="1"/>
</dbReference>
<comment type="caution">
    <text evidence="13">The sequence shown here is derived from an EMBL/GenBank/DDBJ whole genome shotgun (WGS) entry which is preliminary data.</text>
</comment>
<evidence type="ECO:0000313" key="14">
    <source>
        <dbReference type="Proteomes" id="UP001138793"/>
    </source>
</evidence>
<evidence type="ECO:0000256" key="4">
    <source>
        <dbReference type="ARBA" id="ARBA00022741"/>
    </source>
</evidence>
<dbReference type="PANTHER" id="PTHR43117:SF4">
    <property type="entry name" value="OSMOPROTECTANT IMPORT ATP-BINDING PROTEIN OSMV"/>
    <property type="match status" value="1"/>
</dbReference>
<evidence type="ECO:0000259" key="12">
    <source>
        <dbReference type="PROSITE" id="PS51371"/>
    </source>
</evidence>
<evidence type="ECO:0000259" key="11">
    <source>
        <dbReference type="PROSITE" id="PS50893"/>
    </source>
</evidence>
<comment type="catalytic activity">
    <reaction evidence="7">
        <text>a quaternary ammonium(out) + ATP + H2O = a quaternary ammonium(in) + ADP + phosphate + H(+)</text>
        <dbReference type="Rhea" id="RHEA:11036"/>
        <dbReference type="ChEBI" id="CHEBI:15377"/>
        <dbReference type="ChEBI" id="CHEBI:15378"/>
        <dbReference type="ChEBI" id="CHEBI:30616"/>
        <dbReference type="ChEBI" id="CHEBI:35267"/>
        <dbReference type="ChEBI" id="CHEBI:43474"/>
        <dbReference type="ChEBI" id="CHEBI:456216"/>
        <dbReference type="EC" id="7.6.2.9"/>
    </reaction>
</comment>
<name>A0A9X0YSB2_9BACI</name>
<dbReference type="GO" id="GO:0031460">
    <property type="term" value="P:glycine betaine transport"/>
    <property type="evidence" value="ECO:0007669"/>
    <property type="project" value="InterPro"/>
</dbReference>
<keyword evidence="4 10" id="KW-0547">Nucleotide-binding</keyword>
<dbReference type="PANTHER" id="PTHR43117">
    <property type="entry name" value="OSMOPROTECTANT IMPORT ATP-BINDING PROTEIN OSMV"/>
    <property type="match status" value="1"/>
</dbReference>
<dbReference type="SUPFAM" id="SSF52540">
    <property type="entry name" value="P-loop containing nucleoside triphosphate hydrolases"/>
    <property type="match status" value="1"/>
</dbReference>
<dbReference type="GO" id="GO:0015418">
    <property type="term" value="F:ABC-type quaternary ammonium compound transporting activity"/>
    <property type="evidence" value="ECO:0007669"/>
    <property type="project" value="UniProtKB-EC"/>
</dbReference>
<keyword evidence="5 10" id="KW-0067">ATP-binding</keyword>
<dbReference type="Gene3D" id="3.40.50.300">
    <property type="entry name" value="P-loop containing nucleotide triphosphate hydrolases"/>
    <property type="match status" value="1"/>
</dbReference>
<dbReference type="GO" id="GO:0005886">
    <property type="term" value="C:plasma membrane"/>
    <property type="evidence" value="ECO:0007669"/>
    <property type="project" value="UniProtKB-SubCell"/>
</dbReference>
<dbReference type="GO" id="GO:0006865">
    <property type="term" value="P:amino acid transport"/>
    <property type="evidence" value="ECO:0007669"/>
    <property type="project" value="UniProtKB-UniRule"/>
</dbReference>
<evidence type="ECO:0000256" key="10">
    <source>
        <dbReference type="RuleBase" id="RU369116"/>
    </source>
</evidence>
<comment type="subcellular location">
    <subcellularLocation>
        <location evidence="10">Cell inner membrane</location>
        <topology evidence="10">Peripheral membrane protein</topology>
    </subcellularLocation>
</comment>
<dbReference type="Pfam" id="PF00571">
    <property type="entry name" value="CBS"/>
    <property type="match status" value="1"/>
</dbReference>
<protein>
    <recommendedName>
        <fullName evidence="10">Quaternary amine transport ATP-binding protein</fullName>
        <ecNumber evidence="10">7.6.2.9</ecNumber>
    </recommendedName>
</protein>
<evidence type="ECO:0000256" key="6">
    <source>
        <dbReference type="ARBA" id="ARBA00023122"/>
    </source>
</evidence>
<dbReference type="PROSITE" id="PS50893">
    <property type="entry name" value="ABC_TRANSPORTER_2"/>
    <property type="match status" value="1"/>
</dbReference>
<sequence>MIEFKNVNKVYPDGTEAIKDFSLEIKEGELMTLIGPSGCGKTTTMKMINRLIDPTSGSIYINGKAITDYNIHELRWNIGYVLQQIALFPHMSIAENIAVVPEMKKWKKQEIVSRSHDLLDMVGLDPSTFGNRMPGELSGGQQQRIGVIRALAADPDIILMDEPFSALDPISREQLQNDIQQLQKEIKKTIVFVTHDMDEALKLGDRICLMKDGSMVQVDQAEQLIMNPANDFVKDFLGNKKSPWETTVGSIVDQQMDAIITKSIYESQTFPSQGTYIVVDEHSDYVDMVRNGSVFHGKTVRHDMTLSQAVELLQESDQLLFPVLDKQQVVGILTYPQIVAYLKSKTAIENGVTHQ</sequence>
<dbReference type="EC" id="7.6.2.9" evidence="10"/>
<keyword evidence="3" id="KW-0677">Repeat</keyword>
<dbReference type="InterPro" id="IPR003593">
    <property type="entry name" value="AAA+_ATPase"/>
</dbReference>
<keyword evidence="10" id="KW-1003">Cell membrane</keyword>
<dbReference type="Pfam" id="PF00005">
    <property type="entry name" value="ABC_tran"/>
    <property type="match status" value="1"/>
</dbReference>
<comment type="subunit">
    <text evidence="8">The complex is composed of two ATP-binding proteins (OpuCA), two transmembrane proteins (OpuCB and OpuCD) and a solute-binding protein (OpuCC).</text>
</comment>
<evidence type="ECO:0000313" key="13">
    <source>
        <dbReference type="EMBL" id="MBP2077764.1"/>
    </source>
</evidence>
<keyword evidence="10" id="KW-0472">Membrane</keyword>
<dbReference type="InterPro" id="IPR017871">
    <property type="entry name" value="ABC_transporter-like_CS"/>
</dbReference>
<accession>A0A9X0YSB2</accession>
<dbReference type="Proteomes" id="UP001138793">
    <property type="component" value="Unassembled WGS sequence"/>
</dbReference>
<comment type="similarity">
    <text evidence="1 10">Belongs to the ABC transporter superfamily.</text>
</comment>
<dbReference type="SUPFAM" id="SSF54631">
    <property type="entry name" value="CBS-domain pair"/>
    <property type="match status" value="1"/>
</dbReference>
<keyword evidence="2 10" id="KW-0813">Transport</keyword>
<dbReference type="InterPro" id="IPR046342">
    <property type="entry name" value="CBS_dom_sf"/>
</dbReference>
<keyword evidence="6 9" id="KW-0129">CBS domain</keyword>
<evidence type="ECO:0000256" key="1">
    <source>
        <dbReference type="ARBA" id="ARBA00005417"/>
    </source>
</evidence>
<dbReference type="InterPro" id="IPR027417">
    <property type="entry name" value="P-loop_NTPase"/>
</dbReference>
<organism evidence="13 14">
    <name type="scientific">Oceanobacillus polygoni</name>
    <dbReference type="NCBI Taxonomy" id="1235259"/>
    <lineage>
        <taxon>Bacteria</taxon>
        <taxon>Bacillati</taxon>
        <taxon>Bacillota</taxon>
        <taxon>Bacilli</taxon>
        <taxon>Bacillales</taxon>
        <taxon>Bacillaceae</taxon>
        <taxon>Oceanobacillus</taxon>
    </lineage>
</organism>
<dbReference type="GO" id="GO:0005524">
    <property type="term" value="F:ATP binding"/>
    <property type="evidence" value="ECO:0007669"/>
    <property type="project" value="UniProtKB-UniRule"/>
</dbReference>
<gene>
    <name evidence="13" type="ORF">J2Z64_002019</name>
</gene>
<keyword evidence="10" id="KW-0997">Cell inner membrane</keyword>
<dbReference type="EMBL" id="JAGGMB010000005">
    <property type="protein sequence ID" value="MBP2077764.1"/>
    <property type="molecule type" value="Genomic_DNA"/>
</dbReference>
<evidence type="ECO:0000256" key="8">
    <source>
        <dbReference type="ARBA" id="ARBA00063934"/>
    </source>
</evidence>
<dbReference type="NCBIfam" id="TIGR01186">
    <property type="entry name" value="proV"/>
    <property type="match status" value="1"/>
</dbReference>
<comment type="subunit">
    <text evidence="10">The complex is probably composed of two ATP-binding proteins, two transmembrane proteins and a solute-binding protein.</text>
</comment>
<evidence type="ECO:0000256" key="5">
    <source>
        <dbReference type="ARBA" id="ARBA00022840"/>
    </source>
</evidence>
<evidence type="ECO:0000256" key="9">
    <source>
        <dbReference type="PROSITE-ProRule" id="PRU00703"/>
    </source>
</evidence>
<dbReference type="SMART" id="SM00382">
    <property type="entry name" value="AAA"/>
    <property type="match status" value="1"/>
</dbReference>
<dbReference type="InterPro" id="IPR000644">
    <property type="entry name" value="CBS_dom"/>
</dbReference>
<keyword evidence="14" id="KW-1185">Reference proteome</keyword>
<feature type="domain" description="CBS" evidence="12">
    <location>
        <begin position="288"/>
        <end position="348"/>
    </location>
</feature>
<dbReference type="OrthoDB" id="9802264at2"/>
<evidence type="ECO:0000256" key="3">
    <source>
        <dbReference type="ARBA" id="ARBA00022737"/>
    </source>
</evidence>
<dbReference type="FunFam" id="3.40.50.300:FF:000425">
    <property type="entry name" value="Probable ABC transporter, ATP-binding subunit"/>
    <property type="match status" value="1"/>
</dbReference>
<dbReference type="PROSITE" id="PS00211">
    <property type="entry name" value="ABC_TRANSPORTER_1"/>
    <property type="match status" value="1"/>
</dbReference>
<reference evidence="13" key="1">
    <citation type="submission" date="2021-03" db="EMBL/GenBank/DDBJ databases">
        <title>Genomic Encyclopedia of Type Strains, Phase IV (KMG-IV): sequencing the most valuable type-strain genomes for metagenomic binning, comparative biology and taxonomic classification.</title>
        <authorList>
            <person name="Goeker M."/>
        </authorList>
    </citation>
    <scope>NUCLEOTIDE SEQUENCE</scope>
    <source>
        <strain evidence="13">DSM 107338</strain>
    </source>
</reference>
<feature type="domain" description="ABC transporter" evidence="11">
    <location>
        <begin position="2"/>
        <end position="237"/>
    </location>
</feature>